<evidence type="ECO:0000313" key="2">
    <source>
        <dbReference type="Proteomes" id="UP000429595"/>
    </source>
</evidence>
<evidence type="ECO:0000313" key="1">
    <source>
        <dbReference type="EMBL" id="KAB7704976.1"/>
    </source>
</evidence>
<dbReference type="EMBL" id="WEIO01000010">
    <property type="protein sequence ID" value="KAB7704976.1"/>
    <property type="molecule type" value="Genomic_DNA"/>
</dbReference>
<dbReference type="PROSITE" id="PS51257">
    <property type="entry name" value="PROKAR_LIPOPROTEIN"/>
    <property type="match status" value="1"/>
</dbReference>
<proteinExistence type="predicted"/>
<dbReference type="AlphaFoldDB" id="A0A6I1FME3"/>
<dbReference type="RefSeq" id="WP_191992012.1">
    <property type="nucleotide sequence ID" value="NZ_WEIO01000010.1"/>
</dbReference>
<organism evidence="1 2">
    <name type="scientific">Bacillus aerolatus</name>
    <dbReference type="NCBI Taxonomy" id="2653354"/>
    <lineage>
        <taxon>Bacteria</taxon>
        <taxon>Bacillati</taxon>
        <taxon>Bacillota</taxon>
        <taxon>Bacilli</taxon>
        <taxon>Bacillales</taxon>
        <taxon>Bacillaceae</taxon>
        <taxon>Bacillus</taxon>
    </lineage>
</organism>
<reference evidence="1 2" key="1">
    <citation type="submission" date="2019-10" db="EMBL/GenBank/DDBJ databases">
        <title>Bacillus aerolatum sp. nov., isolated from bioaerosol of sport playgrounds.</title>
        <authorList>
            <person name="Chen P."/>
            <person name="Zhang G."/>
        </authorList>
    </citation>
    <scope>NUCLEOTIDE SEQUENCE [LARGE SCALE GENOMIC DNA]</scope>
    <source>
        <strain evidence="1 2">CX253</strain>
    </source>
</reference>
<dbReference type="Proteomes" id="UP000429595">
    <property type="component" value="Unassembled WGS sequence"/>
</dbReference>
<protein>
    <submittedName>
        <fullName evidence="1">Uncharacterized protein</fullName>
    </submittedName>
</protein>
<sequence>MFITSKTLFIISGVLFTFLGCCSSFRTFSSRLRGIIHHFKQFVHDYAALFAISIPHSNEKSIGRLADAFFIVPLQWLALARPVQKVKEQPSSRSALCLYRG</sequence>
<gene>
    <name evidence="1" type="ORF">F9802_15560</name>
</gene>
<accession>A0A6I1FME3</accession>
<keyword evidence="2" id="KW-1185">Reference proteome</keyword>
<comment type="caution">
    <text evidence="1">The sequence shown here is derived from an EMBL/GenBank/DDBJ whole genome shotgun (WGS) entry which is preliminary data.</text>
</comment>
<name>A0A6I1FME3_9BACI</name>